<dbReference type="CDD" id="cd02980">
    <property type="entry name" value="TRX_Fd_family"/>
    <property type="match status" value="1"/>
</dbReference>
<proteinExistence type="predicted"/>
<dbReference type="InterPro" id="IPR036249">
    <property type="entry name" value="Thioredoxin-like_sf"/>
</dbReference>
<dbReference type="SUPFAM" id="SSF52833">
    <property type="entry name" value="Thioredoxin-like"/>
    <property type="match status" value="1"/>
</dbReference>
<keyword evidence="2" id="KW-1185">Reference proteome</keyword>
<reference evidence="1 2" key="1">
    <citation type="submission" date="2022-11" db="EMBL/GenBank/DDBJ databases">
        <title>Minimal conservation of predation-associated metabolite biosynthetic gene clusters underscores biosynthetic potential of Myxococcota including descriptions for ten novel species: Archangium lansinium sp. nov., Myxococcus landrumus sp. nov., Nannocystis bai.</title>
        <authorList>
            <person name="Ahearne A."/>
            <person name="Stevens C."/>
            <person name="Dowd S."/>
        </authorList>
    </citation>
    <scope>NUCLEOTIDE SEQUENCE [LARGE SCALE GENOMIC DNA]</scope>
    <source>
        <strain evidence="1 2">NCELM</strain>
    </source>
</reference>
<dbReference type="RefSeq" id="WP_271994467.1">
    <property type="nucleotide sequence ID" value="NZ_JAQNDN010000001.1"/>
</dbReference>
<evidence type="ECO:0000313" key="1">
    <source>
        <dbReference type="EMBL" id="MDC0666768.1"/>
    </source>
</evidence>
<sequence length="115" mass="12647">MGKKRKLRKHMRKRELDDAPALVVCVGKSCVAREVSRALVEQTRAYAAACGAPVRVAVIGCLHVCEKGPVVATYPDIEFYKRVDFPRACRLVDELAAQARALAEDPSESPAPELR</sequence>
<evidence type="ECO:0008006" key="3">
    <source>
        <dbReference type="Google" id="ProtNLM"/>
    </source>
</evidence>
<dbReference type="EMBL" id="JAQNDN010000001">
    <property type="protein sequence ID" value="MDC0666768.1"/>
    <property type="molecule type" value="Genomic_DNA"/>
</dbReference>
<protein>
    <recommendedName>
        <fullName evidence="3">(2Fe-2S) ferredoxin domain-containing protein</fullName>
    </recommendedName>
</protein>
<evidence type="ECO:0000313" key="2">
    <source>
        <dbReference type="Proteomes" id="UP001217838"/>
    </source>
</evidence>
<organism evidence="1 2">
    <name type="scientific">Nannocystis radixulma</name>
    <dbReference type="NCBI Taxonomy" id="2995305"/>
    <lineage>
        <taxon>Bacteria</taxon>
        <taxon>Pseudomonadati</taxon>
        <taxon>Myxococcota</taxon>
        <taxon>Polyangia</taxon>
        <taxon>Nannocystales</taxon>
        <taxon>Nannocystaceae</taxon>
        <taxon>Nannocystis</taxon>
    </lineage>
</organism>
<gene>
    <name evidence="1" type="ORF">POL58_03435</name>
</gene>
<dbReference type="Gene3D" id="3.40.30.10">
    <property type="entry name" value="Glutaredoxin"/>
    <property type="match status" value="1"/>
</dbReference>
<name>A0ABT5AZ44_9BACT</name>
<dbReference type="Proteomes" id="UP001217838">
    <property type="component" value="Unassembled WGS sequence"/>
</dbReference>
<comment type="caution">
    <text evidence="1">The sequence shown here is derived from an EMBL/GenBank/DDBJ whole genome shotgun (WGS) entry which is preliminary data.</text>
</comment>
<accession>A0ABT5AZ44</accession>